<evidence type="ECO:0000313" key="3">
    <source>
        <dbReference type="EMBL" id="GEU44098.1"/>
    </source>
</evidence>
<feature type="region of interest" description="Disordered" evidence="1">
    <location>
        <begin position="408"/>
        <end position="428"/>
    </location>
</feature>
<organism evidence="3">
    <name type="scientific">Tanacetum cinerariifolium</name>
    <name type="common">Dalmatian daisy</name>
    <name type="synonym">Chrysanthemum cinerariifolium</name>
    <dbReference type="NCBI Taxonomy" id="118510"/>
    <lineage>
        <taxon>Eukaryota</taxon>
        <taxon>Viridiplantae</taxon>
        <taxon>Streptophyta</taxon>
        <taxon>Embryophyta</taxon>
        <taxon>Tracheophyta</taxon>
        <taxon>Spermatophyta</taxon>
        <taxon>Magnoliopsida</taxon>
        <taxon>eudicotyledons</taxon>
        <taxon>Gunneridae</taxon>
        <taxon>Pentapetalae</taxon>
        <taxon>asterids</taxon>
        <taxon>campanulids</taxon>
        <taxon>Asterales</taxon>
        <taxon>Asteraceae</taxon>
        <taxon>Asteroideae</taxon>
        <taxon>Anthemideae</taxon>
        <taxon>Anthemidinae</taxon>
        <taxon>Tanacetum</taxon>
    </lineage>
</organism>
<dbReference type="EMBL" id="BKCJ010001798">
    <property type="protein sequence ID" value="GEU44098.1"/>
    <property type="molecule type" value="Genomic_DNA"/>
</dbReference>
<comment type="caution">
    <text evidence="3">The sequence shown here is derived from an EMBL/GenBank/DDBJ whole genome shotgun (WGS) entry which is preliminary data.</text>
</comment>
<feature type="transmembrane region" description="Helical" evidence="2">
    <location>
        <begin position="58"/>
        <end position="91"/>
    </location>
</feature>
<keyword evidence="2" id="KW-0472">Membrane</keyword>
<protein>
    <submittedName>
        <fullName evidence="3">Uncharacterized protein</fullName>
    </submittedName>
</protein>
<feature type="compositionally biased region" description="Basic and acidic residues" evidence="1">
    <location>
        <begin position="408"/>
        <end position="417"/>
    </location>
</feature>
<dbReference type="AlphaFoldDB" id="A0A6L2K3W6"/>
<name>A0A6L2K3W6_TANCI</name>
<sequence length="428" mass="47106">MAKFLEWSSGQATWSSGQGVVVVPKGLEWWPRCTLPTQGMRSIISTVSISPEGFMPSILLLVVIIVTVVIVVVTVILVVVVVAIIGVVIVVTIIGHSELLPDPLTSGLCLCFQSSSNTISNSLPDGSLSHSWCCRFDLTSDEDPTDENRDIGMGDSTGVSASLGGKIFSGGTKCQESNIGDSDNTRDGGKIVGGAIGACGGIDQLNTAYRSSDTAAEADFSYSIVVLDLLSFFRANPADIFTFVTGRANHAVFIKEETTKVMTELILNERMEKAQAESSLAKPNTDDDMNNKLNKEFLKELQSNAYYGMFDEDVVDHIAKVLERLDLIKIPYMESHRLRMKDGDNWGLDPLEFISRVNSIFKNHKRVDGMTKKHYCNDEECEESYYGNPPNTTTDSFFKPYLNAQEKNDIEKEAERSQKKHKGNNSNL</sequence>
<accession>A0A6L2K3W6</accession>
<evidence type="ECO:0000256" key="2">
    <source>
        <dbReference type="SAM" id="Phobius"/>
    </source>
</evidence>
<keyword evidence="2" id="KW-1133">Transmembrane helix</keyword>
<reference evidence="3" key="1">
    <citation type="journal article" date="2019" name="Sci. Rep.">
        <title>Draft genome of Tanacetum cinerariifolium, the natural source of mosquito coil.</title>
        <authorList>
            <person name="Yamashiro T."/>
            <person name="Shiraishi A."/>
            <person name="Satake H."/>
            <person name="Nakayama K."/>
        </authorList>
    </citation>
    <scope>NUCLEOTIDE SEQUENCE</scope>
</reference>
<feature type="compositionally biased region" description="Basic residues" evidence="1">
    <location>
        <begin position="418"/>
        <end position="428"/>
    </location>
</feature>
<proteinExistence type="predicted"/>
<keyword evidence="2" id="KW-0812">Transmembrane</keyword>
<gene>
    <name evidence="3" type="ORF">Tci_016076</name>
</gene>
<evidence type="ECO:0000256" key="1">
    <source>
        <dbReference type="SAM" id="MobiDB-lite"/>
    </source>
</evidence>